<organism evidence="1">
    <name type="scientific">viral metagenome</name>
    <dbReference type="NCBI Taxonomy" id="1070528"/>
    <lineage>
        <taxon>unclassified sequences</taxon>
        <taxon>metagenomes</taxon>
        <taxon>organismal metagenomes</taxon>
    </lineage>
</organism>
<name>A0A6H1ZIW2_9ZZZZ</name>
<proteinExistence type="predicted"/>
<dbReference type="EMBL" id="MT144044">
    <property type="protein sequence ID" value="QJA47468.1"/>
    <property type="molecule type" value="Genomic_DNA"/>
</dbReference>
<evidence type="ECO:0000313" key="2">
    <source>
        <dbReference type="EMBL" id="QJH97181.1"/>
    </source>
</evidence>
<protein>
    <submittedName>
        <fullName evidence="1">Uncharacterized protein</fullName>
    </submittedName>
</protein>
<reference evidence="1" key="1">
    <citation type="submission" date="2020-03" db="EMBL/GenBank/DDBJ databases">
        <title>The deep terrestrial virosphere.</title>
        <authorList>
            <person name="Holmfeldt K."/>
            <person name="Nilsson E."/>
            <person name="Simone D."/>
            <person name="Lopez-Fernandez M."/>
            <person name="Wu X."/>
            <person name="de Brujin I."/>
            <person name="Lundin D."/>
            <person name="Andersson A."/>
            <person name="Bertilsson S."/>
            <person name="Dopson M."/>
        </authorList>
    </citation>
    <scope>NUCLEOTIDE SEQUENCE</scope>
    <source>
        <strain evidence="1">TM448A00683</strain>
        <strain evidence="2">TM448B00947</strain>
    </source>
</reference>
<dbReference type="AlphaFoldDB" id="A0A6H1ZIW2"/>
<dbReference type="EMBL" id="MT144676">
    <property type="protein sequence ID" value="QJH97181.1"/>
    <property type="molecule type" value="Genomic_DNA"/>
</dbReference>
<gene>
    <name evidence="1" type="ORF">TM448A00683_0003</name>
    <name evidence="2" type="ORF">TM448B00947_0015</name>
</gene>
<sequence length="101" mass="11777">MAKPEPLQPILDDDEVRQLANECGMPGKGEYWTWTEARYFAWAVEQAVLRKMQPIKHCECCGVRITDPKKIGRGGTSNDWCDRCLRERDEWASEQEYWVGL</sequence>
<evidence type="ECO:0000313" key="1">
    <source>
        <dbReference type="EMBL" id="QJA47468.1"/>
    </source>
</evidence>
<accession>A0A6H1ZIW2</accession>